<evidence type="ECO:0000313" key="5">
    <source>
        <dbReference type="Proteomes" id="UP001172630"/>
    </source>
</evidence>
<dbReference type="InterPro" id="IPR014710">
    <property type="entry name" value="RmlC-like_jellyroll"/>
</dbReference>
<evidence type="ECO:0000313" key="4">
    <source>
        <dbReference type="EMBL" id="MDL2409772.1"/>
    </source>
</evidence>
<comment type="similarity">
    <text evidence="1 2">Belongs to the pirin family.</text>
</comment>
<comment type="caution">
    <text evidence="4">The sequence shown here is derived from an EMBL/GenBank/DDBJ whole genome shotgun (WGS) entry which is preliminary data.</text>
</comment>
<dbReference type="InterPro" id="IPR011051">
    <property type="entry name" value="RmlC_Cupin_sf"/>
</dbReference>
<organism evidence="4 5">
    <name type="scientific">Rhizobium calliandrae</name>
    <dbReference type="NCBI Taxonomy" id="1312182"/>
    <lineage>
        <taxon>Bacteria</taxon>
        <taxon>Pseudomonadati</taxon>
        <taxon>Pseudomonadota</taxon>
        <taxon>Alphaproteobacteria</taxon>
        <taxon>Hyphomicrobiales</taxon>
        <taxon>Rhizobiaceae</taxon>
        <taxon>Rhizobium/Agrobacterium group</taxon>
        <taxon>Rhizobium</taxon>
    </lineage>
</organism>
<evidence type="ECO:0000256" key="1">
    <source>
        <dbReference type="ARBA" id="ARBA00008416"/>
    </source>
</evidence>
<dbReference type="PANTHER" id="PTHR13903">
    <property type="entry name" value="PIRIN-RELATED"/>
    <property type="match status" value="1"/>
</dbReference>
<dbReference type="SUPFAM" id="SSF51182">
    <property type="entry name" value="RmlC-like cupins"/>
    <property type="match status" value="1"/>
</dbReference>
<dbReference type="PIRSF" id="PIRSF006232">
    <property type="entry name" value="Pirin"/>
    <property type="match status" value="1"/>
</dbReference>
<accession>A0ABT7KNP8</accession>
<dbReference type="RefSeq" id="WP_285883422.1">
    <property type="nucleotide sequence ID" value="NZ_JARFYN010000058.1"/>
</dbReference>
<dbReference type="Pfam" id="PF02678">
    <property type="entry name" value="Pirin"/>
    <property type="match status" value="1"/>
</dbReference>
<gene>
    <name evidence="4" type="ORF">PY650_29960</name>
</gene>
<keyword evidence="5" id="KW-1185">Reference proteome</keyword>
<dbReference type="InterPro" id="IPR003829">
    <property type="entry name" value="Pirin_N_dom"/>
</dbReference>
<dbReference type="InterPro" id="IPR012093">
    <property type="entry name" value="Pirin"/>
</dbReference>
<reference evidence="4" key="1">
    <citation type="submission" date="2023-06" db="EMBL/GenBank/DDBJ databases">
        <title>Phylogenetic Diversity of Rhizobium strains.</title>
        <authorList>
            <person name="Moura F.T."/>
            <person name="Helene L.C.F."/>
            <person name="Hungria M."/>
        </authorList>
    </citation>
    <scope>NUCLEOTIDE SEQUENCE</scope>
    <source>
        <strain evidence="4">CCGE524</strain>
    </source>
</reference>
<evidence type="ECO:0000259" key="3">
    <source>
        <dbReference type="Pfam" id="PF02678"/>
    </source>
</evidence>
<dbReference type="CDD" id="cd02247">
    <property type="entry name" value="cupin_pirin_C"/>
    <property type="match status" value="1"/>
</dbReference>
<dbReference type="Gene3D" id="2.60.120.10">
    <property type="entry name" value="Jelly Rolls"/>
    <property type="match status" value="1"/>
</dbReference>
<sequence length="284" mass="29776">MSTITHSSAASVLPTERGRARTIVTKTRGRPSGAITRLMGPSDLGELLKPFVFLDFFEADSSVIDKATVHPHSGIGTITVVTKGEMLFNDPKDGSGTIRYGGLEWMRAGGGVWHGDEVTAGASNSIQGFQLWVALSPELENAPSLSQFIEAQFTPGVGPARVMVGEYAGAKSPAQSPVGMTYLLVTLDPGEHWTFMPPEGHAVSFLSVANGSLMAGEVIDAGELAAFEPGEIPIAIEAGPQGATFVLGSAVPHRHDLVLGYYSVHTSAAALAAGEARIQAIRPR</sequence>
<proteinExistence type="inferred from homology"/>
<feature type="domain" description="Pirin N-terminal" evidence="3">
    <location>
        <begin position="43"/>
        <end position="133"/>
    </location>
</feature>
<name>A0ABT7KNP8_9HYPH</name>
<dbReference type="EMBL" id="JARFYN010000058">
    <property type="protein sequence ID" value="MDL2409772.1"/>
    <property type="molecule type" value="Genomic_DNA"/>
</dbReference>
<protein>
    <submittedName>
        <fullName evidence="4">Pirin family protein</fullName>
    </submittedName>
</protein>
<dbReference type="PANTHER" id="PTHR13903:SF8">
    <property type="entry name" value="PIRIN"/>
    <property type="match status" value="1"/>
</dbReference>
<dbReference type="Proteomes" id="UP001172630">
    <property type="component" value="Unassembled WGS sequence"/>
</dbReference>
<evidence type="ECO:0000256" key="2">
    <source>
        <dbReference type="RuleBase" id="RU003457"/>
    </source>
</evidence>